<protein>
    <submittedName>
        <fullName evidence="1">Uncharacterized protein</fullName>
    </submittedName>
</protein>
<dbReference type="AlphaFoldDB" id="A0A6U3CMQ4"/>
<proteinExistence type="predicted"/>
<dbReference type="EMBL" id="HBIV01016040">
    <property type="protein sequence ID" value="CAE0660094.1"/>
    <property type="molecule type" value="Transcribed_RNA"/>
</dbReference>
<sequence length="101" mass="11594">MPEPVAKDDVLRVLHWLQSSSPEMPLGLSCDHHRHHRHQHVFSLRELFGTPAAECTEAIPILWNNTKLHPAWLVCSSSRVSKASLRLADNWPRMEKSKLNL</sequence>
<name>A0A6U3CMQ4_9EUKA</name>
<gene>
    <name evidence="1" type="ORF">LGLO00237_LOCUS11674</name>
</gene>
<reference evidence="1" key="1">
    <citation type="submission" date="2021-01" db="EMBL/GenBank/DDBJ databases">
        <authorList>
            <person name="Corre E."/>
            <person name="Pelletier E."/>
            <person name="Niang G."/>
            <person name="Scheremetjew M."/>
            <person name="Finn R."/>
            <person name="Kale V."/>
            <person name="Holt S."/>
            <person name="Cochrane G."/>
            <person name="Meng A."/>
            <person name="Brown T."/>
            <person name="Cohen L."/>
        </authorList>
    </citation>
    <scope>NUCLEOTIDE SEQUENCE</scope>
    <source>
        <strain evidence="1">CCCM811</strain>
    </source>
</reference>
<accession>A0A6U3CMQ4</accession>
<evidence type="ECO:0000313" key="1">
    <source>
        <dbReference type="EMBL" id="CAE0660094.1"/>
    </source>
</evidence>
<organism evidence="1">
    <name type="scientific">Lotharella globosa</name>
    <dbReference type="NCBI Taxonomy" id="91324"/>
    <lineage>
        <taxon>Eukaryota</taxon>
        <taxon>Sar</taxon>
        <taxon>Rhizaria</taxon>
        <taxon>Cercozoa</taxon>
        <taxon>Chlorarachniophyceae</taxon>
        <taxon>Lotharella</taxon>
    </lineage>
</organism>